<feature type="transmembrane region" description="Helical" evidence="1">
    <location>
        <begin position="12"/>
        <end position="33"/>
    </location>
</feature>
<reference evidence="2 3" key="1">
    <citation type="submission" date="2017-12" db="EMBL/GenBank/DDBJ databases">
        <title>Genomic Encyclopedia of Type Strains, Phase III (KMG-III): the genomes of soil and plant-associated and newly described type strains.</title>
        <authorList>
            <person name="Whitman W."/>
        </authorList>
    </citation>
    <scope>NUCLEOTIDE SEQUENCE [LARGE SCALE GENOMIC DNA]</scope>
    <source>
        <strain evidence="2 3">LP43</strain>
    </source>
</reference>
<dbReference type="EMBL" id="PJMU01000012">
    <property type="protein sequence ID" value="PKV62383.1"/>
    <property type="molecule type" value="Genomic_DNA"/>
</dbReference>
<name>A0A2N3U6L5_9BACT</name>
<proteinExistence type="predicted"/>
<protein>
    <submittedName>
        <fullName evidence="2">Uncharacterized protein</fullName>
    </submittedName>
</protein>
<keyword evidence="3" id="KW-1185">Reference proteome</keyword>
<feature type="non-terminal residue" evidence="2">
    <location>
        <position position="1"/>
    </location>
</feature>
<keyword evidence="1" id="KW-1133">Transmembrane helix</keyword>
<sequence length="34" mass="3887">PMKDNSIRIRNICQCFAFSIAFIFLINLTANVLV</sequence>
<keyword evidence="1" id="KW-0472">Membrane</keyword>
<accession>A0A2N3U6L5</accession>
<dbReference type="AlphaFoldDB" id="A0A2N3U6L5"/>
<keyword evidence="1" id="KW-0812">Transmembrane</keyword>
<evidence type="ECO:0000313" key="3">
    <source>
        <dbReference type="Proteomes" id="UP000233782"/>
    </source>
</evidence>
<organism evidence="2 3">
    <name type="scientific">Pontibacter ramchanderi</name>
    <dbReference type="NCBI Taxonomy" id="1179743"/>
    <lineage>
        <taxon>Bacteria</taxon>
        <taxon>Pseudomonadati</taxon>
        <taxon>Bacteroidota</taxon>
        <taxon>Cytophagia</taxon>
        <taxon>Cytophagales</taxon>
        <taxon>Hymenobacteraceae</taxon>
        <taxon>Pontibacter</taxon>
    </lineage>
</organism>
<dbReference type="Proteomes" id="UP000233782">
    <property type="component" value="Unassembled WGS sequence"/>
</dbReference>
<gene>
    <name evidence="2" type="ORF">BD749_3897</name>
</gene>
<evidence type="ECO:0000256" key="1">
    <source>
        <dbReference type="SAM" id="Phobius"/>
    </source>
</evidence>
<evidence type="ECO:0000313" key="2">
    <source>
        <dbReference type="EMBL" id="PKV62383.1"/>
    </source>
</evidence>
<comment type="caution">
    <text evidence="2">The sequence shown here is derived from an EMBL/GenBank/DDBJ whole genome shotgun (WGS) entry which is preliminary data.</text>
</comment>